<accession>A0A0P9FDH7</accession>
<dbReference type="AlphaFoldDB" id="A0A0P9FDH7"/>
<dbReference type="Proteomes" id="UP000050509">
    <property type="component" value="Unassembled WGS sequence"/>
</dbReference>
<proteinExistence type="predicted"/>
<name>A0A0P9FDH7_9CHLR</name>
<protein>
    <submittedName>
        <fullName evidence="1">Uncharacterized protein</fullName>
    </submittedName>
</protein>
<evidence type="ECO:0000313" key="2">
    <source>
        <dbReference type="Proteomes" id="UP000050509"/>
    </source>
</evidence>
<evidence type="ECO:0000313" key="1">
    <source>
        <dbReference type="EMBL" id="KPV54761.1"/>
    </source>
</evidence>
<dbReference type="EMBL" id="LJCR01000017">
    <property type="protein sequence ID" value="KPV54761.1"/>
    <property type="molecule type" value="Genomic_DNA"/>
</dbReference>
<reference evidence="1 2" key="1">
    <citation type="submission" date="2015-09" db="EMBL/GenBank/DDBJ databases">
        <title>Draft genome sequence of Kouleothrix aurantiaca JCM 19913.</title>
        <authorList>
            <person name="Hemp J."/>
        </authorList>
    </citation>
    <scope>NUCLEOTIDE SEQUENCE [LARGE SCALE GENOMIC DNA]</scope>
    <source>
        <strain evidence="1 2">COM-B</strain>
    </source>
</reference>
<keyword evidence="2" id="KW-1185">Reference proteome</keyword>
<sequence>MPINQELVGDAYQVIAFPDDIRALYQQLQAMTEKILRYQAGAQAVQLGTANERETRFVMLVNGVLPAADLPRIGALLPTLLALQTALEETYDDFIHPG</sequence>
<comment type="caution">
    <text evidence="1">The sequence shown here is derived from an EMBL/GenBank/DDBJ whole genome shotgun (WGS) entry which is preliminary data.</text>
</comment>
<gene>
    <name evidence="1" type="ORF">SE17_01715</name>
</gene>
<organism evidence="1 2">
    <name type="scientific">Kouleothrix aurantiaca</name>
    <dbReference type="NCBI Taxonomy" id="186479"/>
    <lineage>
        <taxon>Bacteria</taxon>
        <taxon>Bacillati</taxon>
        <taxon>Chloroflexota</taxon>
        <taxon>Chloroflexia</taxon>
        <taxon>Chloroflexales</taxon>
        <taxon>Roseiflexineae</taxon>
        <taxon>Roseiflexaceae</taxon>
        <taxon>Kouleothrix</taxon>
    </lineage>
</organism>